<keyword evidence="8" id="KW-0966">Cell projection</keyword>
<dbReference type="NCBIfam" id="TIGR03170">
    <property type="entry name" value="flgA_cterm"/>
    <property type="match status" value="1"/>
</dbReference>
<dbReference type="InterPro" id="IPR013974">
    <property type="entry name" value="SAF"/>
</dbReference>
<comment type="caution">
    <text evidence="8">The sequence shown here is derived from an EMBL/GenBank/DDBJ whole genome shotgun (WGS) entry which is preliminary data.</text>
</comment>
<dbReference type="PANTHER" id="PTHR36307:SF1">
    <property type="entry name" value="FLAGELLA BASAL BODY P-RING FORMATION PROTEIN FLGA"/>
    <property type="match status" value="1"/>
</dbReference>
<evidence type="ECO:0000256" key="1">
    <source>
        <dbReference type="ARBA" id="ARBA00004418"/>
    </source>
</evidence>
<dbReference type="InterPro" id="IPR041231">
    <property type="entry name" value="FlgA_N"/>
</dbReference>
<evidence type="ECO:0000256" key="4">
    <source>
        <dbReference type="ARBA" id="ARBA00022729"/>
    </source>
</evidence>
<accession>A0ABX1I6S1</accession>
<dbReference type="InterPro" id="IPR039246">
    <property type="entry name" value="Flagellar_FlgA"/>
</dbReference>
<dbReference type="SMART" id="SM00858">
    <property type="entry name" value="SAF"/>
    <property type="match status" value="1"/>
</dbReference>
<evidence type="ECO:0000256" key="2">
    <source>
        <dbReference type="ARBA" id="ARBA00010474"/>
    </source>
</evidence>
<dbReference type="InterPro" id="IPR017585">
    <property type="entry name" value="SAF_FlgA"/>
</dbReference>
<keyword evidence="9" id="KW-1185">Reference proteome</keyword>
<sequence>MQPSIATDGPLSPLAQTLIRGTLALIVLLAAVSVAPAYADEVESIERLRDTVATYLSAITQRSGTDEVEVEVGQLDARLRLARCARTPSASLAPGARTVGATTVNLRCTEPVPWSIFVPARVERYAQVLVVARPITRQQRLQAKDLRRERQALSSLSGGYFKELDAVIGMEARRALTPGQVLTSAHVAPRKLVERGQLVTIYSGSGGLMVRMSGEALEDGTAGQRIRVRNRSSRRIVEGYVEPSGHIHVPL</sequence>
<keyword evidence="8" id="KW-0969">Cilium</keyword>
<organism evidence="8 9">
    <name type="scientific">Marichromatium bheemlicum</name>
    <dbReference type="NCBI Taxonomy" id="365339"/>
    <lineage>
        <taxon>Bacteria</taxon>
        <taxon>Pseudomonadati</taxon>
        <taxon>Pseudomonadota</taxon>
        <taxon>Gammaproteobacteria</taxon>
        <taxon>Chromatiales</taxon>
        <taxon>Chromatiaceae</taxon>
        <taxon>Marichromatium</taxon>
    </lineage>
</organism>
<dbReference type="Pfam" id="PF13144">
    <property type="entry name" value="ChapFlgA"/>
    <property type="match status" value="1"/>
</dbReference>
<name>A0ABX1I6S1_9GAMM</name>
<protein>
    <recommendedName>
        <fullName evidence="3">Flagella basal body P-ring formation protein FlgA</fullName>
    </recommendedName>
</protein>
<dbReference type="RefSeq" id="WP_168668495.1">
    <property type="nucleotide sequence ID" value="NZ_JAAXKX010000009.1"/>
</dbReference>
<keyword evidence="5" id="KW-0574">Periplasm</keyword>
<evidence type="ECO:0000256" key="3">
    <source>
        <dbReference type="ARBA" id="ARBA00014754"/>
    </source>
</evidence>
<gene>
    <name evidence="8" type="primary">flgA</name>
    <name evidence="8" type="ORF">HF203_08100</name>
</gene>
<keyword evidence="8" id="KW-0282">Flagellum</keyword>
<dbReference type="CDD" id="cd11614">
    <property type="entry name" value="SAF_CpaB_FlgA_like"/>
    <property type="match status" value="1"/>
</dbReference>
<evidence type="ECO:0000256" key="6">
    <source>
        <dbReference type="ARBA" id="ARBA00025643"/>
    </source>
</evidence>
<dbReference type="Proteomes" id="UP000740754">
    <property type="component" value="Unassembled WGS sequence"/>
</dbReference>
<dbReference type="PANTHER" id="PTHR36307">
    <property type="entry name" value="FLAGELLA BASAL BODY P-RING FORMATION PROTEIN FLGA"/>
    <property type="match status" value="1"/>
</dbReference>
<evidence type="ECO:0000256" key="5">
    <source>
        <dbReference type="ARBA" id="ARBA00022764"/>
    </source>
</evidence>
<dbReference type="Gene3D" id="2.30.30.760">
    <property type="match status" value="1"/>
</dbReference>
<keyword evidence="4" id="KW-0732">Signal</keyword>
<evidence type="ECO:0000313" key="9">
    <source>
        <dbReference type="Proteomes" id="UP000740754"/>
    </source>
</evidence>
<dbReference type="EMBL" id="JAAXKX010000009">
    <property type="protein sequence ID" value="NKN33182.1"/>
    <property type="molecule type" value="Genomic_DNA"/>
</dbReference>
<comment type="subcellular location">
    <subcellularLocation>
        <location evidence="1">Periplasm</location>
    </subcellularLocation>
</comment>
<dbReference type="Gene3D" id="3.90.1210.10">
    <property type="entry name" value="Antifreeze-like/N-acetylneuraminic acid synthase C-terminal domain"/>
    <property type="match status" value="1"/>
</dbReference>
<reference evidence="8 9" key="1">
    <citation type="submission" date="2020-04" db="EMBL/GenBank/DDBJ databases">
        <title>Draft Whole-Genome sequence of Marichromatium bheemlicum DSM 18632, type strain.</title>
        <authorList>
            <person name="Kyndt J.A."/>
            <person name="Meyer T.E."/>
        </authorList>
    </citation>
    <scope>NUCLEOTIDE SEQUENCE [LARGE SCALE GENOMIC DNA]</scope>
    <source>
        <strain evidence="8 9">DSM 18632</strain>
    </source>
</reference>
<feature type="domain" description="SAF" evidence="7">
    <location>
        <begin position="126"/>
        <end position="188"/>
    </location>
</feature>
<evidence type="ECO:0000313" key="8">
    <source>
        <dbReference type="EMBL" id="NKN33182.1"/>
    </source>
</evidence>
<dbReference type="Pfam" id="PF17656">
    <property type="entry name" value="ChapFlgA_N"/>
    <property type="match status" value="1"/>
</dbReference>
<evidence type="ECO:0000259" key="7">
    <source>
        <dbReference type="SMART" id="SM00858"/>
    </source>
</evidence>
<comment type="function">
    <text evidence="6">Involved in the assembly process of the P-ring formation. It may associate with FlgF on the rod constituting a structure essential for the P-ring assembly or may act as a modulator protein for the P-ring assembly.</text>
</comment>
<comment type="similarity">
    <text evidence="2">Belongs to the FlgA family.</text>
</comment>
<proteinExistence type="inferred from homology"/>